<dbReference type="GO" id="GO:0005886">
    <property type="term" value="C:plasma membrane"/>
    <property type="evidence" value="ECO:0007669"/>
    <property type="project" value="UniProtKB-SubCell"/>
</dbReference>
<comment type="similarity">
    <text evidence="3">Belongs to the transpeptidase family.</text>
</comment>
<evidence type="ECO:0000256" key="10">
    <source>
        <dbReference type="ARBA" id="ARBA00022984"/>
    </source>
</evidence>
<feature type="domain" description="Penicillin-binding protein dimerisation" evidence="17">
    <location>
        <begin position="67"/>
        <end position="237"/>
    </location>
</feature>
<keyword evidence="8 18" id="KW-0378">Hydrolase</keyword>
<keyword evidence="4" id="KW-1003">Cell membrane</keyword>
<dbReference type="InterPro" id="IPR005311">
    <property type="entry name" value="PBP_dimer"/>
</dbReference>
<keyword evidence="6" id="KW-0645">Protease</keyword>
<dbReference type="InterPro" id="IPR012338">
    <property type="entry name" value="Beta-lactam/transpept-like"/>
</dbReference>
<dbReference type="PANTHER" id="PTHR30627">
    <property type="entry name" value="PEPTIDOGLYCAN D,D-TRANSPEPTIDASE"/>
    <property type="match status" value="1"/>
</dbReference>
<gene>
    <name evidence="18" type="primary">mrdA_1</name>
    <name evidence="18" type="ORF">C1752_04390</name>
</gene>
<dbReference type="Pfam" id="PF00905">
    <property type="entry name" value="Transpeptidase"/>
    <property type="match status" value="1"/>
</dbReference>
<dbReference type="GO" id="GO:0009002">
    <property type="term" value="F:serine-type D-Ala-D-Ala carboxypeptidase activity"/>
    <property type="evidence" value="ECO:0007669"/>
    <property type="project" value="UniProtKB-EC"/>
</dbReference>
<dbReference type="InterPro" id="IPR036138">
    <property type="entry name" value="PBP_dimer_sf"/>
</dbReference>
<dbReference type="GO" id="GO:0008360">
    <property type="term" value="P:regulation of cell shape"/>
    <property type="evidence" value="ECO:0007669"/>
    <property type="project" value="UniProtKB-KW"/>
</dbReference>
<dbReference type="GO" id="GO:0008658">
    <property type="term" value="F:penicillin binding"/>
    <property type="evidence" value="ECO:0007669"/>
    <property type="project" value="InterPro"/>
</dbReference>
<keyword evidence="12 15" id="KW-0472">Membrane</keyword>
<evidence type="ECO:0000256" key="4">
    <source>
        <dbReference type="ARBA" id="ARBA00022475"/>
    </source>
</evidence>
<evidence type="ECO:0000313" key="19">
    <source>
        <dbReference type="Proteomes" id="UP000248857"/>
    </source>
</evidence>
<keyword evidence="11 15" id="KW-1133">Transmembrane helix</keyword>
<organism evidence="18 19">
    <name type="scientific">Acaryochloris thomasi RCC1774</name>
    <dbReference type="NCBI Taxonomy" id="1764569"/>
    <lineage>
        <taxon>Bacteria</taxon>
        <taxon>Bacillati</taxon>
        <taxon>Cyanobacteriota</taxon>
        <taxon>Cyanophyceae</taxon>
        <taxon>Acaryochloridales</taxon>
        <taxon>Acaryochloridaceae</taxon>
        <taxon>Acaryochloris</taxon>
        <taxon>Acaryochloris thomasi</taxon>
    </lineage>
</organism>
<dbReference type="GO" id="GO:0009252">
    <property type="term" value="P:peptidoglycan biosynthetic process"/>
    <property type="evidence" value="ECO:0007669"/>
    <property type="project" value="UniProtKB-KW"/>
</dbReference>
<dbReference type="InterPro" id="IPR001460">
    <property type="entry name" value="PCN-bd_Tpept"/>
</dbReference>
<dbReference type="InterPro" id="IPR017790">
    <property type="entry name" value="Penicillin-binding_protein_2"/>
</dbReference>
<accession>A0A2W1JD74</accession>
<protein>
    <submittedName>
        <fullName evidence="18">Peptidoglycan D,D-transpeptidase MrdA</fullName>
        <ecNumber evidence="18">3.4.16.4</ecNumber>
    </submittedName>
</protein>
<keyword evidence="7 15" id="KW-0812">Transmembrane</keyword>
<evidence type="ECO:0000259" key="17">
    <source>
        <dbReference type="Pfam" id="PF03717"/>
    </source>
</evidence>
<evidence type="ECO:0000256" key="6">
    <source>
        <dbReference type="ARBA" id="ARBA00022670"/>
    </source>
</evidence>
<evidence type="ECO:0000256" key="1">
    <source>
        <dbReference type="ARBA" id="ARBA00004167"/>
    </source>
</evidence>
<evidence type="ECO:0000256" key="15">
    <source>
        <dbReference type="SAM" id="Phobius"/>
    </source>
</evidence>
<evidence type="ECO:0000256" key="9">
    <source>
        <dbReference type="ARBA" id="ARBA00022960"/>
    </source>
</evidence>
<feature type="region of interest" description="Disordered" evidence="14">
    <location>
        <begin position="512"/>
        <end position="537"/>
    </location>
</feature>
<dbReference type="GO" id="GO:0006508">
    <property type="term" value="P:proteolysis"/>
    <property type="evidence" value="ECO:0007669"/>
    <property type="project" value="UniProtKB-KW"/>
</dbReference>
<evidence type="ECO:0000256" key="11">
    <source>
        <dbReference type="ARBA" id="ARBA00022989"/>
    </source>
</evidence>
<dbReference type="GO" id="GO:0071972">
    <property type="term" value="F:peptidoglycan L,D-transpeptidase activity"/>
    <property type="evidence" value="ECO:0007669"/>
    <property type="project" value="TreeGrafter"/>
</dbReference>
<evidence type="ECO:0000256" key="12">
    <source>
        <dbReference type="ARBA" id="ARBA00023136"/>
    </source>
</evidence>
<reference evidence="18 19" key="1">
    <citation type="journal article" date="2018" name="Sci. Rep.">
        <title>A novel species of the marine cyanobacterium Acaryochloris with a unique pigment content and lifestyle.</title>
        <authorList>
            <person name="Partensky F."/>
            <person name="Six C."/>
            <person name="Ratin M."/>
            <person name="Garczarek L."/>
            <person name="Vaulot D."/>
            <person name="Probert I."/>
            <person name="Calteau A."/>
            <person name="Gourvil P."/>
            <person name="Marie D."/>
            <person name="Grebert T."/>
            <person name="Bouchier C."/>
            <person name="Le Panse S."/>
            <person name="Gachenot M."/>
            <person name="Rodriguez F."/>
            <person name="Garrido J.L."/>
        </authorList>
    </citation>
    <scope>NUCLEOTIDE SEQUENCE [LARGE SCALE GENOMIC DNA]</scope>
    <source>
        <strain evidence="18 19">RCC1774</strain>
    </source>
</reference>
<evidence type="ECO:0000256" key="2">
    <source>
        <dbReference type="ARBA" id="ARBA00004236"/>
    </source>
</evidence>
<sequence length="589" mass="63825">MLLQSPPRRPGSERVVGEGLRSFVFVGFVTVVLFGALGSRLGVLQLVQGERNRELANENRIRLIPKRPERGKIRDRKGRDLATSDFTYSVFVWPLVQGDSQWPRTLKILSNILQIPETEIQKPLEEAGENSPSLVRISQGLSFPQVVALEERSTELVGVEIDKEAIRFYPHGELAAQVLGYIGEINAEEYAEKKDQGYRLGDVIGKSGLESQYQETLHGVWGGQQVEVDGAGGIVRVLGQKPPQAGDSITLTLDLDVQKAAEQALGNRPGAVVALDPRDGSVRAMVSHPGFDPNWFVQGISSANWKTIQERKFPLVNRATRAFPPASTFKVITAVAGMESGKYAPNARLSTYASIHGVGSWNGAGFGVIGFRQALQWSSNTFFGQVAVKVGPDEMLKWSQRFGMGEKTGVDLPSESAGFIPTPTWKRKVFENDWYPADSVMVSIGQGAVQASPLQAAAMFAAIANDGYRVKPHFLRTDAPAESYRTSLDLKSSTLKTIQAGLRDVVTSGTGKALNVPTLPPSAGKSGTGEDPPRPTHTWFGGYAPFDKPELVVVAFGQNTGGGGGSTCGPIVRQVLEAYFKHNPVKKKT</sequence>
<evidence type="ECO:0000256" key="7">
    <source>
        <dbReference type="ARBA" id="ARBA00022692"/>
    </source>
</evidence>
<dbReference type="Gene3D" id="3.40.710.10">
    <property type="entry name" value="DD-peptidase/beta-lactamase superfamily"/>
    <property type="match status" value="1"/>
</dbReference>
<keyword evidence="19" id="KW-1185">Reference proteome</keyword>
<evidence type="ECO:0000256" key="13">
    <source>
        <dbReference type="ARBA" id="ARBA00023316"/>
    </source>
</evidence>
<keyword evidence="13" id="KW-0961">Cell wall biogenesis/degradation</keyword>
<proteinExistence type="inferred from homology"/>
<keyword evidence="10" id="KW-0573">Peptidoglycan synthesis</keyword>
<dbReference type="Gene3D" id="3.30.1390.30">
    <property type="entry name" value="Penicillin-binding protein 2a, domain 3"/>
    <property type="match status" value="1"/>
</dbReference>
<dbReference type="NCBIfam" id="TIGR03423">
    <property type="entry name" value="pbp2_mrdA"/>
    <property type="match status" value="1"/>
</dbReference>
<dbReference type="EC" id="3.4.16.4" evidence="18"/>
<dbReference type="SUPFAM" id="SSF56601">
    <property type="entry name" value="beta-lactamase/transpeptidase-like"/>
    <property type="match status" value="1"/>
</dbReference>
<keyword evidence="5" id="KW-0997">Cell inner membrane</keyword>
<dbReference type="PANTHER" id="PTHR30627:SF2">
    <property type="entry name" value="PEPTIDOGLYCAN D,D-TRANSPEPTIDASE MRDA"/>
    <property type="match status" value="1"/>
</dbReference>
<dbReference type="Gene3D" id="3.90.1310.10">
    <property type="entry name" value="Penicillin-binding protein 2a (Domain 2)"/>
    <property type="match status" value="1"/>
</dbReference>
<dbReference type="SUPFAM" id="SSF56519">
    <property type="entry name" value="Penicillin binding protein dimerisation domain"/>
    <property type="match status" value="1"/>
</dbReference>
<evidence type="ECO:0000256" key="5">
    <source>
        <dbReference type="ARBA" id="ARBA00022519"/>
    </source>
</evidence>
<evidence type="ECO:0000256" key="14">
    <source>
        <dbReference type="SAM" id="MobiDB-lite"/>
    </source>
</evidence>
<dbReference type="RefSeq" id="WP_110987620.1">
    <property type="nucleotide sequence ID" value="NZ_CAWNWM010000013.1"/>
</dbReference>
<keyword evidence="9" id="KW-0133">Cell shape</keyword>
<evidence type="ECO:0000256" key="8">
    <source>
        <dbReference type="ARBA" id="ARBA00022801"/>
    </source>
</evidence>
<dbReference type="EMBL" id="PQWO01000013">
    <property type="protein sequence ID" value="PZD71870.1"/>
    <property type="molecule type" value="Genomic_DNA"/>
</dbReference>
<dbReference type="InterPro" id="IPR050515">
    <property type="entry name" value="Beta-lactam/transpept"/>
</dbReference>
<name>A0A2W1JD74_9CYAN</name>
<dbReference type="GO" id="GO:0071555">
    <property type="term" value="P:cell wall organization"/>
    <property type="evidence" value="ECO:0007669"/>
    <property type="project" value="UniProtKB-KW"/>
</dbReference>
<dbReference type="Pfam" id="PF03717">
    <property type="entry name" value="PBP_dimer"/>
    <property type="match status" value="1"/>
</dbReference>
<dbReference type="Proteomes" id="UP000248857">
    <property type="component" value="Unassembled WGS sequence"/>
</dbReference>
<comment type="caution">
    <text evidence="18">The sequence shown here is derived from an EMBL/GenBank/DDBJ whole genome shotgun (WGS) entry which is preliminary data.</text>
</comment>
<comment type="subcellular location">
    <subcellularLocation>
        <location evidence="2">Cell membrane</location>
    </subcellularLocation>
    <subcellularLocation>
        <location evidence="1">Membrane</location>
        <topology evidence="1">Single-pass membrane protein</topology>
    </subcellularLocation>
</comment>
<evidence type="ECO:0000256" key="3">
    <source>
        <dbReference type="ARBA" id="ARBA00007171"/>
    </source>
</evidence>
<feature type="transmembrane region" description="Helical" evidence="15">
    <location>
        <begin position="20"/>
        <end position="43"/>
    </location>
</feature>
<evidence type="ECO:0000313" key="18">
    <source>
        <dbReference type="EMBL" id="PZD71870.1"/>
    </source>
</evidence>
<keyword evidence="18" id="KW-0121">Carboxypeptidase</keyword>
<dbReference type="AlphaFoldDB" id="A0A2W1JD74"/>
<dbReference type="OrthoDB" id="9766847at2"/>
<evidence type="ECO:0000259" key="16">
    <source>
        <dbReference type="Pfam" id="PF00905"/>
    </source>
</evidence>
<feature type="domain" description="Penicillin-binding protein transpeptidase" evidence="16">
    <location>
        <begin position="270"/>
        <end position="577"/>
    </location>
</feature>